<dbReference type="RefSeq" id="WP_122317943.1">
    <property type="nucleotide sequence ID" value="NZ_RBRE01000085.1"/>
</dbReference>
<comment type="caution">
    <text evidence="1">The sequence shown here is derived from an EMBL/GenBank/DDBJ whole genome shotgun (WGS) entry which is preliminary data.</text>
</comment>
<protein>
    <submittedName>
        <fullName evidence="1">Uncharacterized protein</fullName>
    </submittedName>
</protein>
<proteinExistence type="predicted"/>
<dbReference type="EMBL" id="RBRE01000085">
    <property type="protein sequence ID" value="RMQ41593.1"/>
    <property type="molecule type" value="Genomic_DNA"/>
</dbReference>
<organism evidence="1 2">
    <name type="scientific">Pseudomonas cichorii</name>
    <dbReference type="NCBI Taxonomy" id="36746"/>
    <lineage>
        <taxon>Bacteria</taxon>
        <taxon>Pseudomonadati</taxon>
        <taxon>Pseudomonadota</taxon>
        <taxon>Gammaproteobacteria</taxon>
        <taxon>Pseudomonadales</taxon>
        <taxon>Pseudomonadaceae</taxon>
        <taxon>Pseudomonas</taxon>
    </lineage>
</organism>
<reference evidence="1 2" key="1">
    <citation type="submission" date="2018-08" db="EMBL/GenBank/DDBJ databases">
        <title>Recombination of ecologically and evolutionarily significant loci maintains genetic cohesion in the Pseudomonas syringae species complex.</title>
        <authorList>
            <person name="Dillon M."/>
            <person name="Thakur S."/>
            <person name="Almeida R.N.D."/>
            <person name="Weir B.S."/>
            <person name="Guttman D.S."/>
        </authorList>
    </citation>
    <scope>NUCLEOTIDE SEQUENCE [LARGE SCALE GENOMIC DNA]</scope>
    <source>
        <strain evidence="1 2">ICMP 3353</strain>
    </source>
</reference>
<sequence length="152" mass="17273">MRHPVIPPKRFVRPPSCEGQFKVSVNRQPLEVSSLLGRLTLRPELSQAPSHWIWKIIADGKVGHKRTSIGLFFDKDLEPGTYNLLGNERIKVVYNESPHWQSVIYHSAHFQAGAFTLLEADLQSQRLRGTFSFSITAVDFQVTDGTFDVHCK</sequence>
<evidence type="ECO:0000313" key="2">
    <source>
        <dbReference type="Proteomes" id="UP000277236"/>
    </source>
</evidence>
<dbReference type="AlphaFoldDB" id="A0A3M4LJA5"/>
<evidence type="ECO:0000313" key="1">
    <source>
        <dbReference type="EMBL" id="RMQ41593.1"/>
    </source>
</evidence>
<dbReference type="OrthoDB" id="6994006at2"/>
<accession>A0A3M4LJA5</accession>
<dbReference type="Proteomes" id="UP000277236">
    <property type="component" value="Unassembled WGS sequence"/>
</dbReference>
<gene>
    <name evidence="1" type="ORF">ALQ04_00507</name>
</gene>
<name>A0A3M4LJA5_PSECI</name>